<reference evidence="5 6" key="1">
    <citation type="submission" date="2020-08" db="EMBL/GenBank/DDBJ databases">
        <authorList>
            <person name="Liu C."/>
            <person name="Sun Q."/>
        </authorList>
    </citation>
    <scope>NUCLEOTIDE SEQUENCE [LARGE SCALE GENOMIC DNA]</scope>
    <source>
        <strain evidence="5 6">NSJ-45</strain>
    </source>
</reference>
<organism evidence="5 6">
    <name type="scientific">Paeniclostridium hominis</name>
    <dbReference type="NCBI Taxonomy" id="2764329"/>
    <lineage>
        <taxon>Bacteria</taxon>
        <taxon>Bacillati</taxon>
        <taxon>Bacillota</taxon>
        <taxon>Clostridia</taxon>
        <taxon>Peptostreptococcales</taxon>
        <taxon>Peptostreptococcaceae</taxon>
        <taxon>Paeniclostridium</taxon>
    </lineage>
</organism>
<keyword evidence="6" id="KW-1185">Reference proteome</keyword>
<feature type="domain" description="Prohead serine protease" evidence="4">
    <location>
        <begin position="11"/>
        <end position="173"/>
    </location>
</feature>
<evidence type="ECO:0000313" key="6">
    <source>
        <dbReference type="Proteomes" id="UP000611796"/>
    </source>
</evidence>
<evidence type="ECO:0000313" key="5">
    <source>
        <dbReference type="EMBL" id="MBC6003372.1"/>
    </source>
</evidence>
<accession>A0ABR7K2N0</accession>
<evidence type="ECO:0000256" key="3">
    <source>
        <dbReference type="ARBA" id="ARBA00022801"/>
    </source>
</evidence>
<dbReference type="InterPro" id="IPR006433">
    <property type="entry name" value="Prohead_protease"/>
</dbReference>
<dbReference type="RefSeq" id="WP_187005631.1">
    <property type="nucleotide sequence ID" value="NZ_JACRWD010000001.1"/>
</dbReference>
<dbReference type="GO" id="GO:0006508">
    <property type="term" value="P:proteolysis"/>
    <property type="evidence" value="ECO:0007669"/>
    <property type="project" value="UniProtKB-KW"/>
</dbReference>
<dbReference type="InterPro" id="IPR054613">
    <property type="entry name" value="Peptidase_S78_dom"/>
</dbReference>
<evidence type="ECO:0000256" key="2">
    <source>
        <dbReference type="ARBA" id="ARBA00022670"/>
    </source>
</evidence>
<sequence>MNKLEFRNDFDIELRAIDNTENKMIIEGIVNVVGQKSKVIWGEFQEIIAKGTFEKAINRSIENNKDIFLLFNHNSNNLMASMKSKTLQLEEREEGLWMRAELPATQLNKDCYELIKSKILREFSFGFWGVEDNWTYDEKDMRIRTITDLNLEEISLVSVGAYNDTTVQARSIELSKILPKKEEVNMDFYKAKVKLHELK</sequence>
<proteinExistence type="predicted"/>
<keyword evidence="3" id="KW-0378">Hydrolase</keyword>
<dbReference type="Proteomes" id="UP000611796">
    <property type="component" value="Unassembled WGS sequence"/>
</dbReference>
<evidence type="ECO:0000256" key="1">
    <source>
        <dbReference type="ARBA" id="ARBA00022612"/>
    </source>
</evidence>
<dbReference type="GO" id="GO:0008233">
    <property type="term" value="F:peptidase activity"/>
    <property type="evidence" value="ECO:0007669"/>
    <property type="project" value="UniProtKB-KW"/>
</dbReference>
<evidence type="ECO:0000259" key="4">
    <source>
        <dbReference type="Pfam" id="PF04586"/>
    </source>
</evidence>
<name>A0ABR7K2N0_9FIRM</name>
<comment type="caution">
    <text evidence="5">The sequence shown here is derived from an EMBL/GenBank/DDBJ whole genome shotgun (WGS) entry which is preliminary data.</text>
</comment>
<dbReference type="EMBL" id="JACRWD010000001">
    <property type="protein sequence ID" value="MBC6003372.1"/>
    <property type="molecule type" value="Genomic_DNA"/>
</dbReference>
<dbReference type="Pfam" id="PF04586">
    <property type="entry name" value="Peptidase_S78"/>
    <property type="match status" value="1"/>
</dbReference>
<gene>
    <name evidence="5" type="ORF">H8891_06130</name>
</gene>
<keyword evidence="1" id="KW-1188">Viral release from host cell</keyword>
<dbReference type="NCBIfam" id="TIGR01543">
    <property type="entry name" value="proheadase_HK97"/>
    <property type="match status" value="1"/>
</dbReference>
<keyword evidence="2 5" id="KW-0645">Protease</keyword>
<protein>
    <submittedName>
        <fullName evidence="5">HK97 family phage prohead protease</fullName>
    </submittedName>
</protein>